<dbReference type="EMBL" id="KV460239">
    <property type="protein sequence ID" value="OBT94923.1"/>
    <property type="molecule type" value="Genomic_DNA"/>
</dbReference>
<reference evidence="4" key="2">
    <citation type="journal article" date="2018" name="Nat. Commun.">
        <title>Extreme sensitivity to ultraviolet light in the fungal pathogen causing white-nose syndrome of bats.</title>
        <authorList>
            <person name="Palmer J.M."/>
            <person name="Drees K.P."/>
            <person name="Foster J.T."/>
            <person name="Lindner D.L."/>
        </authorList>
    </citation>
    <scope>NUCLEOTIDE SEQUENCE [LARGE SCALE GENOMIC DNA]</scope>
    <source>
        <strain evidence="4">UAMH 10579</strain>
    </source>
</reference>
<feature type="compositionally biased region" description="Basic and acidic residues" evidence="1">
    <location>
        <begin position="547"/>
        <end position="557"/>
    </location>
</feature>
<feature type="compositionally biased region" description="Low complexity" evidence="1">
    <location>
        <begin position="129"/>
        <end position="144"/>
    </location>
</feature>
<feature type="compositionally biased region" description="Basic residues" evidence="1">
    <location>
        <begin position="184"/>
        <end position="194"/>
    </location>
</feature>
<dbReference type="GeneID" id="28840876"/>
<feature type="compositionally biased region" description="Polar residues" evidence="1">
    <location>
        <begin position="838"/>
        <end position="848"/>
    </location>
</feature>
<evidence type="ECO:0000256" key="2">
    <source>
        <dbReference type="SAM" id="Phobius"/>
    </source>
</evidence>
<feature type="compositionally biased region" description="Polar residues" evidence="1">
    <location>
        <begin position="48"/>
        <end position="61"/>
    </location>
</feature>
<dbReference type="Proteomes" id="UP000091956">
    <property type="component" value="Unassembled WGS sequence"/>
</dbReference>
<keyword evidence="2" id="KW-0472">Membrane</keyword>
<sequence length="1107" mass="119363">MDPNPDPASHIHASRQRPHPSSSSASSPPFTLPAPSSALPPVDGPSPSGHNRSTSLTSLKRTFSKILPANRSERGGTLRDSQRRGDVDETVDVNDKGEEPGEQRRVKGKIVKGEGRRSRSWSPRKEEVMGSSEVEGVAEATGPGKEAEKESEKGGNAFQRLLGLRRTSLPATSTPAQPSTSRLSLRRPKPKKAIHFASPPTQIPLPTPPSRSGTSTPPLDSQQMYDQKRLRREQRRSYRSSEDYLTIAGANPRTGYWDVNTAIGSTSSSEVADRARAREAEIAENRRRLEAAKQELQEALAMREAEDRERDAKRARRRERDEARRREKRAREAGRWRAEGDGWRMVAEPGLSPIVGSLAGSPRMDRTPDDQLTEMRVPEEVVDKGYFGGEGREGRERGRSPEEERERRRLSRSPAAPSRLSRQVGDTNGVPAQSTPMKRKALPSASRVVSGDIPLYVASSSRKGGSSRKLSNDRVPELQSGQPSPVLERANPGRAAIFPSPRRQHHKPPFIDTGPETPLQGPRSPAISMGQSDNRKGSRGNALPNESVRRSPDRPNRDPFGPIPRRRPASPPKAVNTPPLDTQPAVETPRLEESTPVGERDVEPEVLRTEQQPHAVASSGVEAENRELEGSNDTIVRHSIAEALPGALPVDDRQRVPSDARKDLNERDSQINSEQSPFLGIRPEGQPEEPATAISSQSASTSPALTPHQSHQSLKDTDQGKRIKHIASMNELPPFVLKHPVTGTSLPIAPSSPKILEEVTNRSSKEIIGGDMKVASITTTTTITPTTGPGPTPPPLDQMDGSFDPRPSPKRRPMPLSRIPAPQVSPQSARNHLPSGLSPRQATGSATSLAGEVGATLTKRRIPRWYQKLLPGFGREVEKSTHTSTSTSPSQPPTSPRYHMGDPGGHPGAQNAARVALLNGAQAPSLDRGVQGQRAGAGVGALGAGPGGGNVGMSRLGSPVRIERGDKLVVWHAAPVVGPRRRNDIAGGGENKHVGTVTPNASSKQKRDASQPGGATLQQVLIVLLSTGRYLILAAWCFVEPVFDPRSALRARWERQEMTWRDGVVVVGAGVFGAAALLAAVLGVRVVGGVVRVVGVLGRGCRFLLGG</sequence>
<dbReference type="STRING" id="342668.A0A1B8GGI8"/>
<feature type="transmembrane region" description="Helical" evidence="2">
    <location>
        <begin position="1064"/>
        <end position="1087"/>
    </location>
</feature>
<reference evidence="3 4" key="1">
    <citation type="submission" date="2016-03" db="EMBL/GenBank/DDBJ databases">
        <title>Comparative genomics of Pseudogymnoascus destructans, the fungus causing white-nose syndrome of bats.</title>
        <authorList>
            <person name="Palmer J.M."/>
            <person name="Drees K.P."/>
            <person name="Foster J.T."/>
            <person name="Lindner D.L."/>
        </authorList>
    </citation>
    <scope>NUCLEOTIDE SEQUENCE [LARGE SCALE GENOMIC DNA]</scope>
    <source>
        <strain evidence="3 4">UAMH 10579</strain>
    </source>
</reference>
<feature type="transmembrane region" description="Helical" evidence="2">
    <location>
        <begin position="1020"/>
        <end position="1043"/>
    </location>
</feature>
<feature type="compositionally biased region" description="Low complexity" evidence="1">
    <location>
        <begin position="690"/>
        <end position="707"/>
    </location>
</feature>
<proteinExistence type="predicted"/>
<feature type="compositionally biased region" description="Basic and acidic residues" evidence="1">
    <location>
        <begin position="300"/>
        <end position="342"/>
    </location>
</feature>
<evidence type="ECO:0000256" key="1">
    <source>
        <dbReference type="SAM" id="MobiDB-lite"/>
    </source>
</evidence>
<keyword evidence="4" id="KW-1185">Reference proteome</keyword>
<feature type="region of interest" description="Disordered" evidence="1">
    <location>
        <begin position="876"/>
        <end position="910"/>
    </location>
</feature>
<feature type="compositionally biased region" description="Polar residues" evidence="1">
    <location>
        <begin position="169"/>
        <end position="183"/>
    </location>
</feature>
<protein>
    <submittedName>
        <fullName evidence="3">Uncharacterized protein</fullName>
    </submittedName>
</protein>
<feature type="compositionally biased region" description="Basic and acidic residues" evidence="1">
    <location>
        <begin position="71"/>
        <end position="128"/>
    </location>
</feature>
<dbReference type="OrthoDB" id="3439820at2759"/>
<feature type="compositionally biased region" description="Basic and acidic residues" evidence="1">
    <location>
        <begin position="390"/>
        <end position="407"/>
    </location>
</feature>
<dbReference type="RefSeq" id="XP_018128656.1">
    <property type="nucleotide sequence ID" value="XM_018276925.1"/>
</dbReference>
<feature type="region of interest" description="Disordered" evidence="1">
    <location>
        <begin position="1"/>
        <end position="244"/>
    </location>
</feature>
<keyword evidence="2" id="KW-1133">Transmembrane helix</keyword>
<feature type="compositionally biased region" description="Polar residues" evidence="1">
    <location>
        <begin position="424"/>
        <end position="436"/>
    </location>
</feature>
<feature type="region of interest" description="Disordered" evidence="1">
    <location>
        <begin position="979"/>
        <end position="1011"/>
    </location>
</feature>
<feature type="compositionally biased region" description="Low complexity" evidence="1">
    <location>
        <begin position="459"/>
        <end position="469"/>
    </location>
</feature>
<organism evidence="3 4">
    <name type="scientific">Pseudogymnoascus verrucosus</name>
    <dbReference type="NCBI Taxonomy" id="342668"/>
    <lineage>
        <taxon>Eukaryota</taxon>
        <taxon>Fungi</taxon>
        <taxon>Dikarya</taxon>
        <taxon>Ascomycota</taxon>
        <taxon>Pezizomycotina</taxon>
        <taxon>Leotiomycetes</taxon>
        <taxon>Thelebolales</taxon>
        <taxon>Thelebolaceae</taxon>
        <taxon>Pseudogymnoascus</taxon>
    </lineage>
</organism>
<dbReference type="AlphaFoldDB" id="A0A1B8GGI8"/>
<feature type="region of interest" description="Disordered" evidence="1">
    <location>
        <begin position="300"/>
        <end position="719"/>
    </location>
</feature>
<keyword evidence="2" id="KW-0812">Transmembrane</keyword>
<accession>A0A1B8GGI8</accession>
<feature type="region of interest" description="Disordered" evidence="1">
    <location>
        <begin position="781"/>
        <end position="851"/>
    </location>
</feature>
<name>A0A1B8GGI8_9PEZI</name>
<evidence type="ECO:0000313" key="3">
    <source>
        <dbReference type="EMBL" id="OBT94923.1"/>
    </source>
</evidence>
<feature type="compositionally biased region" description="Basic and acidic residues" evidence="1">
    <location>
        <begin position="650"/>
        <end position="669"/>
    </location>
</feature>
<gene>
    <name evidence="3" type="ORF">VE01_07490</name>
</gene>
<feature type="compositionally biased region" description="Low complexity" evidence="1">
    <location>
        <begin position="412"/>
        <end position="422"/>
    </location>
</feature>
<evidence type="ECO:0000313" key="4">
    <source>
        <dbReference type="Proteomes" id="UP000091956"/>
    </source>
</evidence>
<feature type="compositionally biased region" description="Basic and acidic residues" evidence="1">
    <location>
        <begin position="589"/>
        <end position="608"/>
    </location>
</feature>
<feature type="compositionally biased region" description="Low complexity" evidence="1">
    <location>
        <begin position="19"/>
        <end position="41"/>
    </location>
</feature>
<feature type="compositionally biased region" description="Basic and acidic residues" evidence="1">
    <location>
        <begin position="623"/>
        <end position="640"/>
    </location>
</feature>